<organism evidence="1">
    <name type="scientific">Triticum aestivum</name>
    <name type="common">Wheat</name>
    <dbReference type="NCBI Taxonomy" id="4565"/>
    <lineage>
        <taxon>Eukaryota</taxon>
        <taxon>Viridiplantae</taxon>
        <taxon>Streptophyta</taxon>
        <taxon>Embryophyta</taxon>
        <taxon>Tracheophyta</taxon>
        <taxon>Spermatophyta</taxon>
        <taxon>Magnoliopsida</taxon>
        <taxon>Liliopsida</taxon>
        <taxon>Poales</taxon>
        <taxon>Poaceae</taxon>
        <taxon>BOP clade</taxon>
        <taxon>Pooideae</taxon>
        <taxon>Triticodae</taxon>
        <taxon>Triticeae</taxon>
        <taxon>Triticinae</taxon>
        <taxon>Triticum</taxon>
    </lineage>
</organism>
<reference evidence="1" key="2">
    <citation type="submission" date="2018-10" db="UniProtKB">
        <authorList>
            <consortium name="EnsemblPlants"/>
        </authorList>
    </citation>
    <scope>IDENTIFICATION</scope>
</reference>
<sequence length="426" mass="48357">MAATTKNVSPSKALLYNPVLIRSSKIILGPMAYEDEAAIVKAIKQERTVNIQNHVLVSGVVVDAYEFDDVSKPLKSGHILHANKREDIPFSIVGQKLEGSMTGKTPACFLVSENTELTRMKNVLKMGFNLKNVGILKPIFVAQSDQNPQVVPQGQVPPPDPQLPKVVSGFSPYDQSFIDWLTSQNVNMKTRGPYLFKEEKQMLRTAYAAIDEMWNNDYTCDSLADPASYVMIGWRIKILPHLIRRKVQTDIDVMPLRTAFADLIENNLASLWANPELHDFILLLKKEKARTVDDIFGHPILLTPGRRQILYRTFSTRRISVNMKNFLNKIPFSPHWRVNKPHNHVVLDSICQNRTFSNDVVGALMFADMVSRHYVEHAKIIFEANWVNHVREDTIDRALIQSVPGLLSKRYAQGFDADYPRPQLPS</sequence>
<accession>A0A3B5YXG8</accession>
<keyword evidence="2" id="KW-1185">Reference proteome</keyword>
<dbReference type="Proteomes" id="UP000019116">
    <property type="component" value="Chromosome 1B"/>
</dbReference>
<dbReference type="Gramene" id="TraesCS1B03G0656000.1">
    <property type="protein sequence ID" value="TraesCS1B03G0656000.1.CDS"/>
    <property type="gene ID" value="TraesCS1B03G0656000"/>
</dbReference>
<evidence type="ECO:0000313" key="2">
    <source>
        <dbReference type="Proteomes" id="UP000019116"/>
    </source>
</evidence>
<dbReference type="EnsemblPlants" id="TraesCS1B02G227500.1">
    <property type="protein sequence ID" value="TraesCS1B02G227500.1"/>
    <property type="gene ID" value="TraesCS1B02G227500"/>
</dbReference>
<evidence type="ECO:0000313" key="1">
    <source>
        <dbReference type="EnsemblPlants" id="TraesCS1B02G227500.1"/>
    </source>
</evidence>
<dbReference type="Gramene" id="TraesCS1B02G227500.1">
    <property type="protein sequence ID" value="TraesCS1B02G227500.1"/>
    <property type="gene ID" value="TraesCS1B02G227500"/>
</dbReference>
<dbReference type="AlphaFoldDB" id="A0A3B5YXG8"/>
<dbReference type="OrthoDB" id="10355347at2759"/>
<proteinExistence type="predicted"/>
<protein>
    <submittedName>
        <fullName evidence="1">Uncharacterized protein</fullName>
    </submittedName>
</protein>
<name>A0A3B5YXG8_WHEAT</name>
<reference evidence="1" key="1">
    <citation type="submission" date="2018-08" db="EMBL/GenBank/DDBJ databases">
        <authorList>
            <person name="Rossello M."/>
        </authorList>
    </citation>
    <scope>NUCLEOTIDE SEQUENCE [LARGE SCALE GENOMIC DNA]</scope>
    <source>
        <strain evidence="1">cv. Chinese Spring</strain>
    </source>
</reference>
<dbReference type="OMA" id="MEMITAC"/>